<evidence type="ECO:0000256" key="2">
    <source>
        <dbReference type="ARBA" id="ARBA00023043"/>
    </source>
</evidence>
<dbReference type="PROSITE" id="PS50297">
    <property type="entry name" value="ANK_REP_REGION"/>
    <property type="match status" value="2"/>
</dbReference>
<dbReference type="Gene3D" id="1.25.40.20">
    <property type="entry name" value="Ankyrin repeat-containing domain"/>
    <property type="match status" value="3"/>
</dbReference>
<keyword evidence="1" id="KW-0677">Repeat</keyword>
<gene>
    <name evidence="5" type="ORF">KFE25_010987</name>
</gene>
<reference evidence="5" key="1">
    <citation type="submission" date="2021-05" db="EMBL/GenBank/DDBJ databases">
        <title>The genome of the haptophyte Pavlova lutheri (Diacronema luteri, Pavlovales) - a model for lipid biosynthesis in eukaryotic algae.</title>
        <authorList>
            <person name="Hulatt C.J."/>
            <person name="Posewitz M.C."/>
        </authorList>
    </citation>
    <scope>NUCLEOTIDE SEQUENCE</scope>
    <source>
        <strain evidence="5">NIVA-4/92</strain>
    </source>
</reference>
<dbReference type="SMART" id="SM00248">
    <property type="entry name" value="ANK"/>
    <property type="match status" value="7"/>
</dbReference>
<dbReference type="Proteomes" id="UP000751190">
    <property type="component" value="Unassembled WGS sequence"/>
</dbReference>
<feature type="repeat" description="ANK" evidence="3">
    <location>
        <begin position="307"/>
        <end position="331"/>
    </location>
</feature>
<dbReference type="OMA" id="NCRDANG"/>
<dbReference type="PANTHER" id="PTHR24198:SF165">
    <property type="entry name" value="ANKYRIN REPEAT-CONTAINING PROTEIN-RELATED"/>
    <property type="match status" value="1"/>
</dbReference>
<comment type="caution">
    <text evidence="5">The sequence shown here is derived from an EMBL/GenBank/DDBJ whole genome shotgun (WGS) entry which is preliminary data.</text>
</comment>
<evidence type="ECO:0000313" key="5">
    <source>
        <dbReference type="EMBL" id="KAG8459938.1"/>
    </source>
</evidence>
<dbReference type="EMBL" id="JAGTXO010000036">
    <property type="protein sequence ID" value="KAG8459938.1"/>
    <property type="molecule type" value="Genomic_DNA"/>
</dbReference>
<dbReference type="PANTHER" id="PTHR24198">
    <property type="entry name" value="ANKYRIN REPEAT AND PROTEIN KINASE DOMAIN-CONTAINING PROTEIN"/>
    <property type="match status" value="1"/>
</dbReference>
<dbReference type="Pfam" id="PF00023">
    <property type="entry name" value="Ank"/>
    <property type="match status" value="1"/>
</dbReference>
<proteinExistence type="predicted"/>
<dbReference type="Pfam" id="PF12796">
    <property type="entry name" value="Ank_2"/>
    <property type="match status" value="2"/>
</dbReference>
<organism evidence="5 6">
    <name type="scientific">Diacronema lutheri</name>
    <name type="common">Unicellular marine alga</name>
    <name type="synonym">Monochrysis lutheri</name>
    <dbReference type="NCBI Taxonomy" id="2081491"/>
    <lineage>
        <taxon>Eukaryota</taxon>
        <taxon>Haptista</taxon>
        <taxon>Haptophyta</taxon>
        <taxon>Pavlovophyceae</taxon>
        <taxon>Pavlovales</taxon>
        <taxon>Pavlovaceae</taxon>
        <taxon>Diacronema</taxon>
    </lineage>
</organism>
<evidence type="ECO:0000256" key="4">
    <source>
        <dbReference type="SAM" id="MobiDB-lite"/>
    </source>
</evidence>
<dbReference type="AlphaFoldDB" id="A0A8J6C9Z6"/>
<dbReference type="SUPFAM" id="SSF48403">
    <property type="entry name" value="Ankyrin repeat"/>
    <property type="match status" value="1"/>
</dbReference>
<name>A0A8J6C9Z6_DIALT</name>
<keyword evidence="2 3" id="KW-0040">ANK repeat</keyword>
<evidence type="ECO:0000313" key="6">
    <source>
        <dbReference type="Proteomes" id="UP000751190"/>
    </source>
</evidence>
<feature type="region of interest" description="Disordered" evidence="4">
    <location>
        <begin position="330"/>
        <end position="353"/>
    </location>
</feature>
<dbReference type="OrthoDB" id="20872at2759"/>
<sequence length="353" mass="37422">MNARTAARSARALATLAGARAVGSAECQQRRTSQHPDAVFFEQLEAHRQLRLSLLAEAKLGEWYEVKRLLDRGDAPGEADSEGVTALHLAAREGKTMIAGWLLDAGASCDARDASGRSALAYAAAASHPQLVALLLASPHCERTDVNERDRTGATLLHRAAATGAHGMVRQLLRHPRCDPNACDAYGTAPLHKAAAFGHEQAVHALLADVRTQIDLPVAEPSAPGAHEAISNGESALLLAAGHTYYDSHARHTAIAKALLAAGACPNAADKRGRTAAHRACLAGNEGVIRLLLRARERVDWERQDADGRTPFELAARAGHAAIVSALRERGHAHGRAPAVRRATSVSGARREQ</sequence>
<dbReference type="PROSITE" id="PS50088">
    <property type="entry name" value="ANK_REPEAT"/>
    <property type="match status" value="2"/>
</dbReference>
<dbReference type="InterPro" id="IPR002110">
    <property type="entry name" value="Ankyrin_rpt"/>
</dbReference>
<evidence type="ECO:0000256" key="3">
    <source>
        <dbReference type="PROSITE-ProRule" id="PRU00023"/>
    </source>
</evidence>
<protein>
    <submittedName>
        <fullName evidence="5">Uncharacterized protein</fullName>
    </submittedName>
</protein>
<accession>A0A8J6C9Z6</accession>
<dbReference type="InterPro" id="IPR036770">
    <property type="entry name" value="Ankyrin_rpt-contain_sf"/>
</dbReference>
<keyword evidence="6" id="KW-1185">Reference proteome</keyword>
<feature type="repeat" description="ANK" evidence="3">
    <location>
        <begin position="82"/>
        <end position="114"/>
    </location>
</feature>
<evidence type="ECO:0000256" key="1">
    <source>
        <dbReference type="ARBA" id="ARBA00022737"/>
    </source>
</evidence>